<keyword evidence="3" id="KW-1185">Reference proteome</keyword>
<dbReference type="AlphaFoldDB" id="A0A9P6C2T9"/>
<feature type="compositionally biased region" description="Basic and acidic residues" evidence="1">
    <location>
        <begin position="97"/>
        <end position="107"/>
    </location>
</feature>
<comment type="caution">
    <text evidence="2">The sequence shown here is derived from an EMBL/GenBank/DDBJ whole genome shotgun (WGS) entry which is preliminary data.</text>
</comment>
<reference evidence="2" key="1">
    <citation type="submission" date="2020-11" db="EMBL/GenBank/DDBJ databases">
        <authorList>
            <consortium name="DOE Joint Genome Institute"/>
            <person name="Ahrendt S."/>
            <person name="Riley R."/>
            <person name="Andreopoulos W."/>
            <person name="Labutti K."/>
            <person name="Pangilinan J."/>
            <person name="Ruiz-Duenas F.J."/>
            <person name="Barrasa J.M."/>
            <person name="Sanchez-Garcia M."/>
            <person name="Camarero S."/>
            <person name="Miyauchi S."/>
            <person name="Serrano A."/>
            <person name="Linde D."/>
            <person name="Babiker R."/>
            <person name="Drula E."/>
            <person name="Ayuso-Fernandez I."/>
            <person name="Pacheco R."/>
            <person name="Padilla G."/>
            <person name="Ferreira P."/>
            <person name="Barriuso J."/>
            <person name="Kellner H."/>
            <person name="Castanera R."/>
            <person name="Alfaro M."/>
            <person name="Ramirez L."/>
            <person name="Pisabarro A.G."/>
            <person name="Kuo A."/>
            <person name="Tritt A."/>
            <person name="Lipzen A."/>
            <person name="He G."/>
            <person name="Yan M."/>
            <person name="Ng V."/>
            <person name="Cullen D."/>
            <person name="Martin F."/>
            <person name="Rosso M.-N."/>
            <person name="Henrissat B."/>
            <person name="Hibbett D."/>
            <person name="Martinez A.T."/>
            <person name="Grigoriev I.V."/>
        </authorList>
    </citation>
    <scope>NUCLEOTIDE SEQUENCE</scope>
    <source>
        <strain evidence="2">MF-IS2</strain>
    </source>
</reference>
<feature type="compositionally biased region" description="Basic and acidic residues" evidence="1">
    <location>
        <begin position="48"/>
        <end position="75"/>
    </location>
</feature>
<feature type="region of interest" description="Disordered" evidence="1">
    <location>
        <begin position="48"/>
        <end position="107"/>
    </location>
</feature>
<accession>A0A9P6C2T9</accession>
<dbReference type="Proteomes" id="UP000807342">
    <property type="component" value="Unassembled WGS sequence"/>
</dbReference>
<evidence type="ECO:0000256" key="1">
    <source>
        <dbReference type="SAM" id="MobiDB-lite"/>
    </source>
</evidence>
<evidence type="ECO:0000313" key="3">
    <source>
        <dbReference type="Proteomes" id="UP000807342"/>
    </source>
</evidence>
<sequence>MPPRGGLTAPKLQNFKTLPEAELAKLSLEELDAYYDTVFEQLEKVKAGVGRKHGDEEHKQQTECKEEGLAGEKIQRRVTRSRTRMDDKQQRCGPQRPPERQTKRFNKKEEKAVVAASPGVSDPSSGQIFSHVEVEVASRQREDLLSHVASGVHKHLFAIANPPSSYLRLPEWWNDGEPLPYIPETDHGVAWPATVHLPKVLYQQDSITPYTKEELTIDKEKAKKCKGNDIHSYTVAEDGCVYHKAASWRPTRHRCTCCIKDGLHCWRRVIRLSERCLRCTYKRHKCETDPETVLKENTPSVHELVADTSKRQRTPDDVGHRLSKRQKPATTILPLAANPDTTTLKFLGDLCKELARHHATLTALIDNALGVLTEESENSDRSSDDL</sequence>
<name>A0A9P6C2T9_9AGAR</name>
<organism evidence="2 3">
    <name type="scientific">Macrolepiota fuliginosa MF-IS2</name>
    <dbReference type="NCBI Taxonomy" id="1400762"/>
    <lineage>
        <taxon>Eukaryota</taxon>
        <taxon>Fungi</taxon>
        <taxon>Dikarya</taxon>
        <taxon>Basidiomycota</taxon>
        <taxon>Agaricomycotina</taxon>
        <taxon>Agaricomycetes</taxon>
        <taxon>Agaricomycetidae</taxon>
        <taxon>Agaricales</taxon>
        <taxon>Agaricineae</taxon>
        <taxon>Agaricaceae</taxon>
        <taxon>Macrolepiota</taxon>
    </lineage>
</organism>
<protein>
    <submittedName>
        <fullName evidence="2">Uncharacterized protein</fullName>
    </submittedName>
</protein>
<gene>
    <name evidence="2" type="ORF">P691DRAFT_791276</name>
</gene>
<dbReference type="EMBL" id="MU151134">
    <property type="protein sequence ID" value="KAF9449332.1"/>
    <property type="molecule type" value="Genomic_DNA"/>
</dbReference>
<evidence type="ECO:0000313" key="2">
    <source>
        <dbReference type="EMBL" id="KAF9449332.1"/>
    </source>
</evidence>
<proteinExistence type="predicted"/>
<dbReference type="OrthoDB" id="10596408at2759"/>